<dbReference type="EMBL" id="UGVE01000001">
    <property type="protein sequence ID" value="SUD98616.1"/>
    <property type="molecule type" value="Genomic_DNA"/>
</dbReference>
<evidence type="ECO:0000313" key="1">
    <source>
        <dbReference type="EMBL" id="SUD98616.1"/>
    </source>
</evidence>
<proteinExistence type="predicted"/>
<gene>
    <name evidence="1" type="ORF">NCTC10894_03007</name>
</gene>
<dbReference type="Proteomes" id="UP000255008">
    <property type="component" value="Unassembled WGS sequence"/>
</dbReference>
<accession>A0AAJ4ZN41</accession>
<sequence>MANHVYEAHERCSNPGVCPICDGGLSVCTVCGGIEGSLTTECPGVRMSADEQDRVYAGLLDFQGGEWVRVGEGGL</sequence>
<evidence type="ECO:0000313" key="2">
    <source>
        <dbReference type="Proteomes" id="UP000255008"/>
    </source>
</evidence>
<reference evidence="1 2" key="1">
    <citation type="submission" date="2018-06" db="EMBL/GenBank/DDBJ databases">
        <authorList>
            <consortium name="Pathogen Informatics"/>
            <person name="Doyle S."/>
        </authorList>
    </citation>
    <scope>NUCLEOTIDE SEQUENCE [LARGE SCALE GENOMIC DNA]</scope>
    <source>
        <strain evidence="1 2">NCTC10894</strain>
    </source>
</reference>
<dbReference type="AlphaFoldDB" id="A0AAJ4ZN41"/>
<organism evidence="1 2">
    <name type="scientific">Ralstonia mannitolilytica</name>
    <dbReference type="NCBI Taxonomy" id="105219"/>
    <lineage>
        <taxon>Bacteria</taxon>
        <taxon>Pseudomonadati</taxon>
        <taxon>Pseudomonadota</taxon>
        <taxon>Betaproteobacteria</taxon>
        <taxon>Burkholderiales</taxon>
        <taxon>Burkholderiaceae</taxon>
        <taxon>Ralstonia</taxon>
    </lineage>
</organism>
<name>A0AAJ4ZN41_9RALS</name>
<protein>
    <submittedName>
        <fullName evidence="1">Uncharacterized protein</fullName>
    </submittedName>
</protein>
<comment type="caution">
    <text evidence="1">The sequence shown here is derived from an EMBL/GenBank/DDBJ whole genome shotgun (WGS) entry which is preliminary data.</text>
</comment>